<dbReference type="GO" id="GO:0005198">
    <property type="term" value="F:structural molecule activity"/>
    <property type="evidence" value="ECO:0007669"/>
    <property type="project" value="InterPro"/>
</dbReference>
<comment type="caution">
    <text evidence="1">The sequence shown here is derived from an EMBL/GenBank/DDBJ whole genome shotgun (WGS) entry which is preliminary data.</text>
</comment>
<organism evidence="1 2">
    <name type="scientific">Azospirillum argentinense</name>
    <dbReference type="NCBI Taxonomy" id="2970906"/>
    <lineage>
        <taxon>Bacteria</taxon>
        <taxon>Pseudomonadati</taxon>
        <taxon>Pseudomonadota</taxon>
        <taxon>Alphaproteobacteria</taxon>
        <taxon>Rhodospirillales</taxon>
        <taxon>Azospirillaceae</taxon>
        <taxon>Azospirillum</taxon>
    </lineage>
</organism>
<evidence type="ECO:0008006" key="3">
    <source>
        <dbReference type="Google" id="ProtNLM"/>
    </source>
</evidence>
<name>A0A5B0KK03_9PROT</name>
<accession>A0A5B0KK03</accession>
<sequence length="474" mass="51699">MISGFRRLVSTLTTGRRSLDAAAVGRRWNGAKTINNLNSDILSGATRIQHRAAYFARNNAHITAAVNALVSNIVGPGIKPSSQHPDQATREQLHALWARWLDRADFDGAGDFYALQAVMVRQMVEAGESFARFVTAPNLGEVPLQVQVIHPDQVPVDALSPLVNRRVRGGIEFDAEGRRVAYHVLPVRPSDPLAPLTNTWNPVRVPADDMVHLFAPIEPGQLRGLSWLAPVLLSVSELDQLQDAALVRAKLANLVCAALVDADGSALDGEKDGSTLTVGLEQGTILPLKPGTSLEFFDPKESVNYAPFVKSHLQAIAAGIGIPYELLTGDLSSVNYSSIRAGLVEFRKRLEYWQHNLVVYRLCRPTWDRFIRWAVLSGVISFAAYEANPVAFHRVEWLPPKPAWVDPLKDVQADAEAVAAGFKSRTQVITALGYDPEQVDRELAADAERAKRLGLNIASGSKFTATDAEDSADA</sequence>
<dbReference type="Pfam" id="PF05136">
    <property type="entry name" value="Phage_portal_2"/>
    <property type="match status" value="1"/>
</dbReference>
<dbReference type="NCBIfam" id="TIGR01539">
    <property type="entry name" value="portal_lambda"/>
    <property type="match status" value="1"/>
</dbReference>
<reference evidence="1 2" key="1">
    <citation type="submission" date="2019-07" db="EMBL/GenBank/DDBJ databases">
        <title>Genome sequencing of the stress-tolerant strain Azospirillum brasilense Az19.</title>
        <authorList>
            <person name="Maroniche G.A."/>
            <person name="Garcia J.E."/>
            <person name="Pagnussat L."/>
            <person name="Amenta M."/>
            <person name="Creus C.M."/>
        </authorList>
    </citation>
    <scope>NUCLEOTIDE SEQUENCE [LARGE SCALE GENOMIC DNA]</scope>
    <source>
        <strain evidence="1 2">Az19</strain>
    </source>
</reference>
<evidence type="ECO:0000313" key="2">
    <source>
        <dbReference type="Proteomes" id="UP000325333"/>
    </source>
</evidence>
<dbReference type="InterPro" id="IPR006429">
    <property type="entry name" value="Phage_lambda_portal"/>
</dbReference>
<protein>
    <recommendedName>
        <fullName evidence="3">Phage portal protein</fullName>
    </recommendedName>
</protein>
<dbReference type="EMBL" id="VEWN01000019">
    <property type="protein sequence ID" value="KAA1052962.1"/>
    <property type="molecule type" value="Genomic_DNA"/>
</dbReference>
<dbReference type="Proteomes" id="UP000325333">
    <property type="component" value="Unassembled WGS sequence"/>
</dbReference>
<dbReference type="GO" id="GO:0019068">
    <property type="term" value="P:virion assembly"/>
    <property type="evidence" value="ECO:0007669"/>
    <property type="project" value="InterPro"/>
</dbReference>
<proteinExistence type="predicted"/>
<evidence type="ECO:0000313" key="1">
    <source>
        <dbReference type="EMBL" id="KAA1052962.1"/>
    </source>
</evidence>
<dbReference type="RefSeq" id="WP_149651516.1">
    <property type="nucleotide sequence ID" value="NZ_VEWN01000019.1"/>
</dbReference>
<gene>
    <name evidence="1" type="ORF">FH063_003369</name>
</gene>
<dbReference type="AlphaFoldDB" id="A0A5B0KK03"/>